<reference evidence="2 3" key="1">
    <citation type="submission" date="2024-02" db="EMBL/GenBank/DDBJ databases">
        <title>A draft genome for the cacao thread blight pathogen Marasmius crinis-equi.</title>
        <authorList>
            <person name="Cohen S.P."/>
            <person name="Baruah I.K."/>
            <person name="Amoako-Attah I."/>
            <person name="Bukari Y."/>
            <person name="Meinhardt L.W."/>
            <person name="Bailey B.A."/>
        </authorList>
    </citation>
    <scope>NUCLEOTIDE SEQUENCE [LARGE SCALE GENOMIC DNA]</scope>
    <source>
        <strain evidence="2 3">GH-76</strain>
    </source>
</reference>
<keyword evidence="3" id="KW-1185">Reference proteome</keyword>
<feature type="compositionally biased region" description="Basic and acidic residues" evidence="1">
    <location>
        <begin position="41"/>
        <end position="53"/>
    </location>
</feature>
<name>A0ABR3F0E8_9AGAR</name>
<feature type="non-terminal residue" evidence="2">
    <location>
        <position position="76"/>
    </location>
</feature>
<dbReference type="EMBL" id="JBAHYK010001320">
    <property type="protein sequence ID" value="KAL0568519.1"/>
    <property type="molecule type" value="Genomic_DNA"/>
</dbReference>
<feature type="region of interest" description="Disordered" evidence="1">
    <location>
        <begin position="41"/>
        <end position="76"/>
    </location>
</feature>
<dbReference type="Proteomes" id="UP001465976">
    <property type="component" value="Unassembled WGS sequence"/>
</dbReference>
<proteinExistence type="predicted"/>
<feature type="region of interest" description="Disordered" evidence="1">
    <location>
        <begin position="1"/>
        <end position="24"/>
    </location>
</feature>
<gene>
    <name evidence="2" type="ORF">V5O48_013467</name>
</gene>
<accession>A0ABR3F0E8</accession>
<organism evidence="2 3">
    <name type="scientific">Marasmius crinis-equi</name>
    <dbReference type="NCBI Taxonomy" id="585013"/>
    <lineage>
        <taxon>Eukaryota</taxon>
        <taxon>Fungi</taxon>
        <taxon>Dikarya</taxon>
        <taxon>Basidiomycota</taxon>
        <taxon>Agaricomycotina</taxon>
        <taxon>Agaricomycetes</taxon>
        <taxon>Agaricomycetidae</taxon>
        <taxon>Agaricales</taxon>
        <taxon>Marasmiineae</taxon>
        <taxon>Marasmiaceae</taxon>
        <taxon>Marasmius</taxon>
    </lineage>
</organism>
<sequence>MGIPDDPGSSSSVQGEESSHLISKQEVAILARKQLLEPKEMKALGKQDEEKKKAVLAQAQQQKPAVAVQSQTNGQA</sequence>
<evidence type="ECO:0000256" key="1">
    <source>
        <dbReference type="SAM" id="MobiDB-lite"/>
    </source>
</evidence>
<comment type="caution">
    <text evidence="2">The sequence shown here is derived from an EMBL/GenBank/DDBJ whole genome shotgun (WGS) entry which is preliminary data.</text>
</comment>
<evidence type="ECO:0000313" key="2">
    <source>
        <dbReference type="EMBL" id="KAL0568519.1"/>
    </source>
</evidence>
<feature type="compositionally biased region" description="Low complexity" evidence="1">
    <location>
        <begin position="55"/>
        <end position="69"/>
    </location>
</feature>
<protein>
    <submittedName>
        <fullName evidence="2">Uncharacterized protein</fullName>
    </submittedName>
</protein>
<evidence type="ECO:0000313" key="3">
    <source>
        <dbReference type="Proteomes" id="UP001465976"/>
    </source>
</evidence>